<feature type="region of interest" description="Disordered" evidence="1">
    <location>
        <begin position="428"/>
        <end position="582"/>
    </location>
</feature>
<dbReference type="SUPFAM" id="SSF52047">
    <property type="entry name" value="RNI-like"/>
    <property type="match status" value="1"/>
</dbReference>
<gene>
    <name evidence="3" type="ORF">CHIRRI_LOCUS14177</name>
</gene>
<keyword evidence="4" id="KW-1185">Reference proteome</keyword>
<dbReference type="AlphaFoldDB" id="A0A9N9S973"/>
<evidence type="ECO:0000259" key="2">
    <source>
        <dbReference type="PROSITE" id="PS50181"/>
    </source>
</evidence>
<feature type="compositionally biased region" description="Basic residues" evidence="1">
    <location>
        <begin position="527"/>
        <end position="537"/>
    </location>
</feature>
<feature type="domain" description="F-box" evidence="2">
    <location>
        <begin position="1"/>
        <end position="45"/>
    </location>
</feature>
<accession>A0A9N9S973</accession>
<dbReference type="PROSITE" id="PS50181">
    <property type="entry name" value="FBOX"/>
    <property type="match status" value="1"/>
</dbReference>
<sequence length="582" mass="67567">MDILPQELLLEIFTYLPAEDLLSLTLTCHKFNEIISNNSKLLENFEIQFISDYANNEWIGSRKYTRFFIDGFSGIYFLYILKDIGHDIDTLVINCSEFAVAYVKQMLLMCENLKNLTIYNATDDSDPQDYGYPFLKYDLDYFYFRGDIDVFKLFVECTAKELDVRRDYDDESKDVSGLKTFLKAQKSLTDLKMEHFDKTSSLFDDDSLVSLKFKLKNLKLKNFDDYCSYNFWEFLENHKESLQYLEVCFVNHEAITPFRKFRNLKTLKMYNMCSDFSELCSVETLYLKDVDGKWSEKFKNVKNLVISQNVEEVAQVETLKKLDNLKISNCSIPTLKIPTVKRLTLKRVELESIKPFEYEDGCEIEELKIIKCKNVEWLLEFLIHKTFNLKTLVIKKSILIDDDLKFIEDYKNRIKNVEIIDCFGVSAEDIDDDENTDDDDFSSEDEDDNDEEEADEDNQEENSDEEDDESGSDDEDADSGNEENSNNEEQDDEESSESGSSSSSDDSEDDDQPDQEHSIKCQSGRPKLPKKYRKYCAKPKSSATNDADEQHNEIESEIGEGSNVDGNNESMGDSDRNSKDDR</sequence>
<feature type="compositionally biased region" description="Basic and acidic residues" evidence="1">
    <location>
        <begin position="573"/>
        <end position="582"/>
    </location>
</feature>
<proteinExistence type="predicted"/>
<dbReference type="Gene3D" id="1.20.1280.50">
    <property type="match status" value="1"/>
</dbReference>
<evidence type="ECO:0000313" key="4">
    <source>
        <dbReference type="Proteomes" id="UP001153620"/>
    </source>
</evidence>
<dbReference type="Pfam" id="PF12937">
    <property type="entry name" value="F-box-like"/>
    <property type="match status" value="1"/>
</dbReference>
<dbReference type="Proteomes" id="UP001153620">
    <property type="component" value="Chromosome 4"/>
</dbReference>
<dbReference type="CDD" id="cd09917">
    <property type="entry name" value="F-box_SF"/>
    <property type="match status" value="1"/>
</dbReference>
<name>A0A9N9S973_9DIPT</name>
<dbReference type="InterPro" id="IPR036047">
    <property type="entry name" value="F-box-like_dom_sf"/>
</dbReference>
<dbReference type="InterPro" id="IPR032675">
    <property type="entry name" value="LRR_dom_sf"/>
</dbReference>
<dbReference type="SMART" id="SM00256">
    <property type="entry name" value="FBOX"/>
    <property type="match status" value="1"/>
</dbReference>
<dbReference type="InterPro" id="IPR001810">
    <property type="entry name" value="F-box_dom"/>
</dbReference>
<dbReference type="SUPFAM" id="SSF81383">
    <property type="entry name" value="F-box domain"/>
    <property type="match status" value="1"/>
</dbReference>
<feature type="compositionally biased region" description="Acidic residues" evidence="1">
    <location>
        <begin position="428"/>
        <end position="496"/>
    </location>
</feature>
<dbReference type="Gene3D" id="3.80.10.10">
    <property type="entry name" value="Ribonuclease Inhibitor"/>
    <property type="match status" value="1"/>
</dbReference>
<organism evidence="3 4">
    <name type="scientific">Chironomus riparius</name>
    <dbReference type="NCBI Taxonomy" id="315576"/>
    <lineage>
        <taxon>Eukaryota</taxon>
        <taxon>Metazoa</taxon>
        <taxon>Ecdysozoa</taxon>
        <taxon>Arthropoda</taxon>
        <taxon>Hexapoda</taxon>
        <taxon>Insecta</taxon>
        <taxon>Pterygota</taxon>
        <taxon>Neoptera</taxon>
        <taxon>Endopterygota</taxon>
        <taxon>Diptera</taxon>
        <taxon>Nematocera</taxon>
        <taxon>Chironomoidea</taxon>
        <taxon>Chironomidae</taxon>
        <taxon>Chironominae</taxon>
        <taxon>Chironomus</taxon>
    </lineage>
</organism>
<evidence type="ECO:0000313" key="3">
    <source>
        <dbReference type="EMBL" id="CAG9811368.1"/>
    </source>
</evidence>
<dbReference type="EMBL" id="OU895880">
    <property type="protein sequence ID" value="CAG9811368.1"/>
    <property type="molecule type" value="Genomic_DNA"/>
</dbReference>
<reference evidence="3" key="1">
    <citation type="submission" date="2022-01" db="EMBL/GenBank/DDBJ databases">
        <authorList>
            <person name="King R."/>
        </authorList>
    </citation>
    <scope>NUCLEOTIDE SEQUENCE</scope>
</reference>
<evidence type="ECO:0000256" key="1">
    <source>
        <dbReference type="SAM" id="MobiDB-lite"/>
    </source>
</evidence>
<protein>
    <recommendedName>
        <fullName evidence="2">F-box domain-containing protein</fullName>
    </recommendedName>
</protein>
<dbReference type="OrthoDB" id="435188at2759"/>
<reference evidence="3" key="2">
    <citation type="submission" date="2022-10" db="EMBL/GenBank/DDBJ databases">
        <authorList>
            <consortium name="ENA_rothamsted_submissions"/>
            <consortium name="culmorum"/>
            <person name="King R."/>
        </authorList>
    </citation>
    <scope>NUCLEOTIDE SEQUENCE</scope>
</reference>